<evidence type="ECO:0000256" key="9">
    <source>
        <dbReference type="SAM" id="SignalP"/>
    </source>
</evidence>
<feature type="signal peptide" evidence="9">
    <location>
        <begin position="1"/>
        <end position="18"/>
    </location>
</feature>
<dbReference type="InterPro" id="IPR027417">
    <property type="entry name" value="P-loop_NTPase"/>
</dbReference>
<keyword evidence="6 8" id="KW-1133">Transmembrane helix</keyword>
<protein>
    <recommendedName>
        <fullName evidence="10">ABC transporter domain-containing protein</fullName>
    </recommendedName>
</protein>
<dbReference type="OrthoDB" id="66620at2759"/>
<evidence type="ECO:0000256" key="5">
    <source>
        <dbReference type="ARBA" id="ARBA00022840"/>
    </source>
</evidence>
<sequence>MWLLLLLVLNSWHALADSAFELPVYHATTPPDDCPPCFNCLLPSFKCQQFSKCNELDGRCICPPGFAGENCGTPACGSLAQGPNRHPRKDDSPCECDEGWDGIICNVCNSDAACDALMPEGVNGTCYKGGLAVKENHQICDITNRKILDILDGKIPRVTFSCNGDDESCNFQFWIDQRESFYCGLENCSAVAQDGTLEYDCQRISCDCVPGRMLCGENGSIDLTDFLQLSIKGPGQFTCTDNGTNCDFSEPQMNNLIKAVFGDSKITMHCNSGECLHYTEVPGYSPPQKTVNQRLVILSLIAVSVSIVIAAGLIIYFARTTWLPKSGGSDSDATLPSSSEMSKLLVGHLDMTLAFSNIGYSVQSKPIISGITGIARPRELTAIIGGSGAGKTTLLDILACRNKAGSISGDVYLNGSKIVKSSLYSAMGFVDQDDILMPTLTVYETVLNAAELKLPSSVPRSAKSARVLEILAELGIFHIKDQRIGNQERRGISGGERKRVAIACELVTGPSILFLDEPTSGLDSYSSHQVVESIVRLAKEFNCTVIMTIHQPRSNIFALFDRLLLLGKGNTVYSGACSGLAQYFEGIGYECPPGYNIAEYLIDLTMGGADFANHSASQGNYGQIAAGSNTDNSESSNSNLLSSLVNHFSNSSIAKELTTEIDALTRSASETENGDNSSGDHTLVAAASKSGFWIQFKVLSSRAFINIYRSPLLLSSHYVMAVILAGVCGSLYYNVTNDISGFQNRLGLFFFLLTLFGFSTLTSLNLFAAERALFLRERAKGYYSPFAYFASKVLFDVIPLRVFPPLLLGLVIYPLVGLTTEGATMPKFLLVLTLFNLTAAAIFFFIGIVVRDGSVAILFGILVMLFGLLFAGLFLNHDSIPKYVLWMQDLSIFHYAYEAMIVNEVRYLTLVEKKFGLSIDVPGATILSTFGFDAGAFWTDVYGLITILLSFFALAYLGMYFFLVESR</sequence>
<reference evidence="12" key="1">
    <citation type="submission" date="2016-02" db="EMBL/GenBank/DDBJ databases">
        <title>Comparative genomics of biotechnologically important yeasts.</title>
        <authorList>
            <consortium name="DOE Joint Genome Institute"/>
            <person name="Riley R."/>
            <person name="Haridas S."/>
            <person name="Wolfe K.H."/>
            <person name="Lopes M.R."/>
            <person name="Hittinger C.T."/>
            <person name="Goker M."/>
            <person name="Salamov A."/>
            <person name="Wisecaver J."/>
            <person name="Long T.M."/>
            <person name="Aerts A.L."/>
            <person name="Barry K."/>
            <person name="Choi C."/>
            <person name="Clum A."/>
            <person name="Coughlan A.Y."/>
            <person name="Deshpande S."/>
            <person name="Douglass A.P."/>
            <person name="Hanson S.J."/>
            <person name="Klenk H.-P."/>
            <person name="Labutti K."/>
            <person name="Lapidus A."/>
            <person name="Lindquist E."/>
            <person name="Lipzen A."/>
            <person name="Meier-Kolthoff J.P."/>
            <person name="Ohm R.A."/>
            <person name="Otillar R.P."/>
            <person name="Pangilinan J."/>
            <person name="Peng Y."/>
            <person name="Rokas A."/>
            <person name="Rosa C.A."/>
            <person name="Scheuner C."/>
            <person name="Sibirny A.A."/>
            <person name="Slot J.C."/>
            <person name="Stielow J.B."/>
            <person name="Sun H."/>
            <person name="Kurtzman C.P."/>
            <person name="Blackwell M."/>
            <person name="Jeffries T.W."/>
            <person name="Grigoriev I.V."/>
        </authorList>
    </citation>
    <scope>NUCLEOTIDE SEQUENCE [LARGE SCALE GENOMIC DNA]</scope>
    <source>
        <strain evidence="12">NRRL Y-17796</strain>
    </source>
</reference>
<feature type="transmembrane region" description="Helical" evidence="8">
    <location>
        <begin position="295"/>
        <end position="318"/>
    </location>
</feature>
<feature type="transmembrane region" description="Helical" evidence="8">
    <location>
        <begin position="746"/>
        <end position="768"/>
    </location>
</feature>
<evidence type="ECO:0000256" key="7">
    <source>
        <dbReference type="ARBA" id="ARBA00023136"/>
    </source>
</evidence>
<feature type="transmembrane region" description="Helical" evidence="8">
    <location>
        <begin position="941"/>
        <end position="963"/>
    </location>
</feature>
<dbReference type="Pfam" id="PF01061">
    <property type="entry name" value="ABC2_membrane"/>
    <property type="match status" value="1"/>
</dbReference>
<dbReference type="InterPro" id="IPR003439">
    <property type="entry name" value="ABC_transporter-like_ATP-bd"/>
</dbReference>
<feature type="chain" id="PRO_5009163153" description="ABC transporter domain-containing protein" evidence="9">
    <location>
        <begin position="19"/>
        <end position="967"/>
    </location>
</feature>
<organism evidence="11 12">
    <name type="scientific">Tortispora caseinolytica NRRL Y-17796</name>
    <dbReference type="NCBI Taxonomy" id="767744"/>
    <lineage>
        <taxon>Eukaryota</taxon>
        <taxon>Fungi</taxon>
        <taxon>Dikarya</taxon>
        <taxon>Ascomycota</taxon>
        <taxon>Saccharomycotina</taxon>
        <taxon>Trigonopsidomycetes</taxon>
        <taxon>Trigonopsidales</taxon>
        <taxon>Trigonopsidaceae</taxon>
        <taxon>Tortispora</taxon>
    </lineage>
</organism>
<keyword evidence="3 8" id="KW-0812">Transmembrane</keyword>
<dbReference type="InterPro" id="IPR017871">
    <property type="entry name" value="ABC_transporter-like_CS"/>
</dbReference>
<dbReference type="AlphaFoldDB" id="A0A1E4TB23"/>
<dbReference type="SMART" id="SM00382">
    <property type="entry name" value="AAA"/>
    <property type="match status" value="1"/>
</dbReference>
<evidence type="ECO:0000256" key="3">
    <source>
        <dbReference type="ARBA" id="ARBA00022692"/>
    </source>
</evidence>
<dbReference type="GO" id="GO:0140359">
    <property type="term" value="F:ABC-type transporter activity"/>
    <property type="evidence" value="ECO:0007669"/>
    <property type="project" value="InterPro"/>
</dbReference>
<keyword evidence="4" id="KW-0547">Nucleotide-binding</keyword>
<dbReference type="CDD" id="cd00055">
    <property type="entry name" value="EGF_Lam"/>
    <property type="match status" value="1"/>
</dbReference>
<evidence type="ECO:0000256" key="8">
    <source>
        <dbReference type="SAM" id="Phobius"/>
    </source>
</evidence>
<dbReference type="InterPro" id="IPR050352">
    <property type="entry name" value="ABCG_transporters"/>
</dbReference>
<dbReference type="InterPro" id="IPR003593">
    <property type="entry name" value="AAA+_ATPase"/>
</dbReference>
<keyword evidence="12" id="KW-1185">Reference proteome</keyword>
<feature type="transmembrane region" description="Helical" evidence="8">
    <location>
        <begin position="855"/>
        <end position="875"/>
    </location>
</feature>
<keyword evidence="9" id="KW-0732">Signal</keyword>
<evidence type="ECO:0000256" key="6">
    <source>
        <dbReference type="ARBA" id="ARBA00022989"/>
    </source>
</evidence>
<dbReference type="SUPFAM" id="SSF52540">
    <property type="entry name" value="P-loop containing nucleoside triphosphate hydrolases"/>
    <property type="match status" value="1"/>
</dbReference>
<dbReference type="InterPro" id="IPR002049">
    <property type="entry name" value="LE_dom"/>
</dbReference>
<dbReference type="Gene3D" id="3.40.50.300">
    <property type="entry name" value="P-loop containing nucleotide triphosphate hydrolases"/>
    <property type="match status" value="1"/>
</dbReference>
<comment type="subcellular location">
    <subcellularLocation>
        <location evidence="1">Membrane</location>
        <topology evidence="1">Multi-pass membrane protein</topology>
    </subcellularLocation>
</comment>
<dbReference type="PROSITE" id="PS00022">
    <property type="entry name" value="EGF_1"/>
    <property type="match status" value="1"/>
</dbReference>
<evidence type="ECO:0000313" key="12">
    <source>
        <dbReference type="Proteomes" id="UP000095023"/>
    </source>
</evidence>
<proteinExistence type="predicted"/>
<dbReference type="GO" id="GO:0016887">
    <property type="term" value="F:ATP hydrolysis activity"/>
    <property type="evidence" value="ECO:0007669"/>
    <property type="project" value="InterPro"/>
</dbReference>
<evidence type="ECO:0000313" key="11">
    <source>
        <dbReference type="EMBL" id="ODV88931.1"/>
    </source>
</evidence>
<dbReference type="PROSITE" id="PS00211">
    <property type="entry name" value="ABC_TRANSPORTER_1"/>
    <property type="match status" value="1"/>
</dbReference>
<feature type="transmembrane region" description="Helical" evidence="8">
    <location>
        <begin position="828"/>
        <end position="848"/>
    </location>
</feature>
<dbReference type="EMBL" id="KV453843">
    <property type="protein sequence ID" value="ODV88931.1"/>
    <property type="molecule type" value="Genomic_DNA"/>
</dbReference>
<dbReference type="GO" id="GO:0005524">
    <property type="term" value="F:ATP binding"/>
    <property type="evidence" value="ECO:0007669"/>
    <property type="project" value="UniProtKB-KW"/>
</dbReference>
<evidence type="ECO:0000256" key="2">
    <source>
        <dbReference type="ARBA" id="ARBA00022448"/>
    </source>
</evidence>
<dbReference type="Pfam" id="PF00005">
    <property type="entry name" value="ABC_tran"/>
    <property type="match status" value="1"/>
</dbReference>
<feature type="domain" description="ABC transporter" evidence="10">
    <location>
        <begin position="353"/>
        <end position="593"/>
    </location>
</feature>
<evidence type="ECO:0000256" key="1">
    <source>
        <dbReference type="ARBA" id="ARBA00004141"/>
    </source>
</evidence>
<name>A0A1E4TB23_9ASCO</name>
<dbReference type="InterPro" id="IPR000742">
    <property type="entry name" value="EGF"/>
</dbReference>
<keyword evidence="2" id="KW-0813">Transport</keyword>
<keyword evidence="5" id="KW-0067">ATP-binding</keyword>
<dbReference type="CDD" id="cd03213">
    <property type="entry name" value="ABCG_EPDR"/>
    <property type="match status" value="1"/>
</dbReference>
<keyword evidence="7 8" id="KW-0472">Membrane</keyword>
<accession>A0A1E4TB23</accession>
<dbReference type="PANTHER" id="PTHR48041:SF2">
    <property type="entry name" value="ATP-DEPENDENT PERMEASE-RELATED"/>
    <property type="match status" value="1"/>
</dbReference>
<feature type="transmembrane region" description="Helical" evidence="8">
    <location>
        <begin position="712"/>
        <end position="734"/>
    </location>
</feature>
<dbReference type="PROSITE" id="PS01186">
    <property type="entry name" value="EGF_2"/>
    <property type="match status" value="1"/>
</dbReference>
<dbReference type="Proteomes" id="UP000095023">
    <property type="component" value="Unassembled WGS sequence"/>
</dbReference>
<feature type="transmembrane region" description="Helical" evidence="8">
    <location>
        <begin position="789"/>
        <end position="816"/>
    </location>
</feature>
<dbReference type="GO" id="GO:0016020">
    <property type="term" value="C:membrane"/>
    <property type="evidence" value="ECO:0007669"/>
    <property type="project" value="UniProtKB-SubCell"/>
</dbReference>
<dbReference type="PROSITE" id="PS50893">
    <property type="entry name" value="ABC_TRANSPORTER_2"/>
    <property type="match status" value="1"/>
</dbReference>
<evidence type="ECO:0000259" key="10">
    <source>
        <dbReference type="PROSITE" id="PS50893"/>
    </source>
</evidence>
<gene>
    <name evidence="11" type="ORF">CANCADRAFT_131233</name>
</gene>
<evidence type="ECO:0000256" key="4">
    <source>
        <dbReference type="ARBA" id="ARBA00022741"/>
    </source>
</evidence>
<dbReference type="PANTHER" id="PTHR48041">
    <property type="entry name" value="ABC TRANSPORTER G FAMILY MEMBER 28"/>
    <property type="match status" value="1"/>
</dbReference>
<dbReference type="InterPro" id="IPR013525">
    <property type="entry name" value="ABC2_TM"/>
</dbReference>